<protein>
    <submittedName>
        <fullName evidence="1">Uncharacterized protein</fullName>
    </submittedName>
</protein>
<name>I3CK57_9GAMM</name>
<evidence type="ECO:0000313" key="2">
    <source>
        <dbReference type="Proteomes" id="UP000005744"/>
    </source>
</evidence>
<accession>I3CK57</accession>
<dbReference type="AlphaFoldDB" id="I3CK57"/>
<reference evidence="1 2" key="1">
    <citation type="submission" date="2011-11" db="EMBL/GenBank/DDBJ databases">
        <title>Improved High-Quality Draft sequence of Beggiatoa alba B18lD.</title>
        <authorList>
            <consortium name="US DOE Joint Genome Institute"/>
            <person name="Lucas S."/>
            <person name="Han J."/>
            <person name="Lapidus A."/>
            <person name="Cheng J.-F."/>
            <person name="Goodwin L."/>
            <person name="Pitluck S."/>
            <person name="Peters L."/>
            <person name="Mikhailova N."/>
            <person name="Held B."/>
            <person name="Detter J.C."/>
            <person name="Han C."/>
            <person name="Tapia R."/>
            <person name="Land M."/>
            <person name="Hauser L."/>
            <person name="Kyrpides N."/>
            <person name="Ivanova N."/>
            <person name="Pagani I."/>
            <person name="Samuel K."/>
            <person name="Teske A."/>
            <person name="Mueller J."/>
            <person name="Woyke T."/>
        </authorList>
    </citation>
    <scope>NUCLEOTIDE SEQUENCE [LARGE SCALE GENOMIC DNA]</scope>
    <source>
        <strain evidence="1 2">B18LD</strain>
    </source>
</reference>
<proteinExistence type="predicted"/>
<gene>
    <name evidence="1" type="ORF">BegalDRAFT_3176</name>
</gene>
<keyword evidence="2" id="KW-1185">Reference proteome</keyword>
<dbReference type="Proteomes" id="UP000005744">
    <property type="component" value="Unassembled WGS sequence"/>
</dbReference>
<dbReference type="STRING" id="395493.BegalDRAFT_3176"/>
<evidence type="ECO:0000313" key="1">
    <source>
        <dbReference type="EMBL" id="EIJ44000.1"/>
    </source>
</evidence>
<dbReference type="HOGENOM" id="CLU_1955311_0_0_6"/>
<organism evidence="1 2">
    <name type="scientific">Beggiatoa alba B18LD</name>
    <dbReference type="NCBI Taxonomy" id="395493"/>
    <lineage>
        <taxon>Bacteria</taxon>
        <taxon>Pseudomonadati</taxon>
        <taxon>Pseudomonadota</taxon>
        <taxon>Gammaproteobacteria</taxon>
        <taxon>Thiotrichales</taxon>
        <taxon>Thiotrichaceae</taxon>
        <taxon>Beggiatoa</taxon>
    </lineage>
</organism>
<dbReference type="EMBL" id="JH600070">
    <property type="protein sequence ID" value="EIJ44000.1"/>
    <property type="molecule type" value="Genomic_DNA"/>
</dbReference>
<sequence length="128" mass="14715">MIKAKTLTREKLKAVIDEYAELQYQAGLLRGEHYRTETRVGVERLKILIEVKTCSDNPYLEIAIFGRLLETLGDNMEKVGYLRKSDVDDDEELQALILPHEQMVTLARTQIDALLSEQPINPTQERQS</sequence>